<dbReference type="EMBL" id="OZ023703">
    <property type="protein sequence ID" value="CAK9871341.1"/>
    <property type="molecule type" value="Genomic_DNA"/>
</dbReference>
<reference evidence="1 2" key="1">
    <citation type="submission" date="2024-03" db="EMBL/GenBank/DDBJ databases">
        <authorList>
            <consortium name="ELIXIR-Norway"/>
            <consortium name="Elixir Norway"/>
        </authorList>
    </citation>
    <scope>NUCLEOTIDE SEQUENCE [LARGE SCALE GENOMIC DNA]</scope>
</reference>
<keyword evidence="2" id="KW-1185">Reference proteome</keyword>
<gene>
    <name evidence="1" type="ORF">CSSPJE1EN2_LOCUS14009</name>
</gene>
<sequence length="94" mass="10973">MQLTIVYVVIVTDKEDLDFMRDIFLTPLVYTYFGNVACRSLICYFTPCLVPVQAFGSLICYFTSVWNIEWLLNQHAFPPLFPFPLLDSNIFCIF</sequence>
<evidence type="ECO:0000313" key="2">
    <source>
        <dbReference type="Proteomes" id="UP001497522"/>
    </source>
</evidence>
<protein>
    <submittedName>
        <fullName evidence="1">Uncharacterized protein</fullName>
    </submittedName>
</protein>
<name>A0ABP1B831_9BRYO</name>
<accession>A0ABP1B831</accession>
<proteinExistence type="predicted"/>
<organism evidence="1 2">
    <name type="scientific">Sphagnum jensenii</name>
    <dbReference type="NCBI Taxonomy" id="128206"/>
    <lineage>
        <taxon>Eukaryota</taxon>
        <taxon>Viridiplantae</taxon>
        <taxon>Streptophyta</taxon>
        <taxon>Embryophyta</taxon>
        <taxon>Bryophyta</taxon>
        <taxon>Sphagnophytina</taxon>
        <taxon>Sphagnopsida</taxon>
        <taxon>Sphagnales</taxon>
        <taxon>Sphagnaceae</taxon>
        <taxon>Sphagnum</taxon>
    </lineage>
</organism>
<dbReference type="Proteomes" id="UP001497522">
    <property type="component" value="Chromosome 2"/>
</dbReference>
<evidence type="ECO:0000313" key="1">
    <source>
        <dbReference type="EMBL" id="CAK9871341.1"/>
    </source>
</evidence>